<feature type="compositionally biased region" description="Polar residues" evidence="1">
    <location>
        <begin position="1"/>
        <end position="10"/>
    </location>
</feature>
<keyword evidence="2" id="KW-0812">Transmembrane</keyword>
<feature type="region of interest" description="Disordered" evidence="1">
    <location>
        <begin position="311"/>
        <end position="330"/>
    </location>
</feature>
<evidence type="ECO:0000256" key="1">
    <source>
        <dbReference type="SAM" id="MobiDB-lite"/>
    </source>
</evidence>
<organism evidence="3 4">
    <name type="scientific">Molorchus minor</name>
    <dbReference type="NCBI Taxonomy" id="1323400"/>
    <lineage>
        <taxon>Eukaryota</taxon>
        <taxon>Metazoa</taxon>
        <taxon>Ecdysozoa</taxon>
        <taxon>Arthropoda</taxon>
        <taxon>Hexapoda</taxon>
        <taxon>Insecta</taxon>
        <taxon>Pterygota</taxon>
        <taxon>Neoptera</taxon>
        <taxon>Endopterygota</taxon>
        <taxon>Coleoptera</taxon>
        <taxon>Polyphaga</taxon>
        <taxon>Cucujiformia</taxon>
        <taxon>Chrysomeloidea</taxon>
        <taxon>Cerambycidae</taxon>
        <taxon>Lamiinae</taxon>
        <taxon>Monochamini</taxon>
        <taxon>Molorchus</taxon>
    </lineage>
</organism>
<feature type="region of interest" description="Disordered" evidence="1">
    <location>
        <begin position="234"/>
        <end position="277"/>
    </location>
</feature>
<feature type="compositionally biased region" description="Polar residues" evidence="1">
    <location>
        <begin position="65"/>
        <end position="80"/>
    </location>
</feature>
<keyword evidence="4" id="KW-1185">Reference proteome</keyword>
<comment type="caution">
    <text evidence="3">The sequence shown here is derived from an EMBL/GenBank/DDBJ whole genome shotgun (WGS) entry which is preliminary data.</text>
</comment>
<gene>
    <name evidence="3" type="ORF">NQ317_006922</name>
</gene>
<feature type="compositionally biased region" description="Basic residues" evidence="1">
    <location>
        <begin position="23"/>
        <end position="32"/>
    </location>
</feature>
<keyword evidence="2" id="KW-1133">Transmembrane helix</keyword>
<feature type="compositionally biased region" description="Basic and acidic residues" evidence="1">
    <location>
        <begin position="315"/>
        <end position="330"/>
    </location>
</feature>
<feature type="transmembrane region" description="Helical" evidence="2">
    <location>
        <begin position="494"/>
        <end position="517"/>
    </location>
</feature>
<feature type="compositionally biased region" description="Polar residues" evidence="1">
    <location>
        <begin position="110"/>
        <end position="123"/>
    </location>
</feature>
<feature type="compositionally biased region" description="Basic and acidic residues" evidence="1">
    <location>
        <begin position="82"/>
        <end position="102"/>
    </location>
</feature>
<feature type="compositionally biased region" description="Basic and acidic residues" evidence="1">
    <location>
        <begin position="186"/>
        <end position="202"/>
    </location>
</feature>
<dbReference type="EMBL" id="JAPWTJ010002932">
    <property type="protein sequence ID" value="KAJ8963907.1"/>
    <property type="molecule type" value="Genomic_DNA"/>
</dbReference>
<name>A0ABQ9ISC4_9CUCU</name>
<feature type="compositionally biased region" description="Polar residues" evidence="1">
    <location>
        <begin position="165"/>
        <end position="184"/>
    </location>
</feature>
<feature type="compositionally biased region" description="Basic and acidic residues" evidence="1">
    <location>
        <begin position="257"/>
        <end position="268"/>
    </location>
</feature>
<feature type="region of interest" description="Disordered" evidence="1">
    <location>
        <begin position="1"/>
        <end position="219"/>
    </location>
</feature>
<accession>A0ABQ9ISC4</accession>
<protein>
    <submittedName>
        <fullName evidence="3">Uncharacterized protein</fullName>
    </submittedName>
</protein>
<feature type="compositionally biased region" description="Polar residues" evidence="1">
    <location>
        <begin position="144"/>
        <end position="156"/>
    </location>
</feature>
<evidence type="ECO:0000256" key="2">
    <source>
        <dbReference type="SAM" id="Phobius"/>
    </source>
</evidence>
<proteinExistence type="predicted"/>
<keyword evidence="2" id="KW-0472">Membrane</keyword>
<sequence length="566" mass="65227">MQISLKNVTFSEKENVEPVIGSAKRRRGRKKKNEIVEEPQRSTRSRTRAKNLEDPNPEDIRKSKTSAVIIQNITVTTIEISDSDKDAETESEVERNPTESRTTRSKMSKQTKPQIVPKQSSKSDVGKKRARSNSVVDMEKSKSDVSNNSECNNGIQTEYEDAVSTVDTNRENTAAQNVNATYIASDNDKASVESDNEPEKKSPGLKKGNKGTKQIFSPFEKTSLKKKVEAFEKLGVNSSSIPTRVLKSGKKGQRTTGTRDDEDRERPKPATPLNSKFLPKMCSTSIMHYANDVSTSNESIASTKSASALKASQAEFREREKRRQEKERDALKKREALLQAYAEEKRRKREKAQQQRELLEKEKQKQLEVQRVKEEKYKQVMLKGFLMLAQSFWHKEEAEEEAEKKRLLAKKKADMQKEEEIRQVEQKKHAEMKAALKEQKMEKHQQQQQQQHGLPIYFTTEPPLLPTDDCYDSDDPQYEKERQIEPEWSRGEDLLFTLFFLYIITRFIHIFLLNMLATQTPDLQDIFEHVDPGKLKRTSSAVWRKPPRYTLMPNICDQALFSDESD</sequence>
<feature type="compositionally biased region" description="Basic and acidic residues" evidence="1">
    <location>
        <begin position="50"/>
        <end position="62"/>
    </location>
</feature>
<evidence type="ECO:0000313" key="4">
    <source>
        <dbReference type="Proteomes" id="UP001162164"/>
    </source>
</evidence>
<evidence type="ECO:0000313" key="3">
    <source>
        <dbReference type="EMBL" id="KAJ8963907.1"/>
    </source>
</evidence>
<dbReference type="Proteomes" id="UP001162164">
    <property type="component" value="Unassembled WGS sequence"/>
</dbReference>
<reference evidence="3" key="1">
    <citation type="journal article" date="2023" name="Insect Mol. Biol.">
        <title>Genome sequencing provides insights into the evolution of gene families encoding plant cell wall-degrading enzymes in longhorned beetles.</title>
        <authorList>
            <person name="Shin N.R."/>
            <person name="Okamura Y."/>
            <person name="Kirsch R."/>
            <person name="Pauchet Y."/>
        </authorList>
    </citation>
    <scope>NUCLEOTIDE SEQUENCE</scope>
    <source>
        <strain evidence="3">MMC_N1</strain>
    </source>
</reference>